<evidence type="ECO:0000256" key="9">
    <source>
        <dbReference type="ARBA" id="ARBA00023204"/>
    </source>
</evidence>
<dbReference type="InterPro" id="IPR020084">
    <property type="entry name" value="NUDIX_hydrolase_CS"/>
</dbReference>
<dbReference type="GO" id="GO:0046872">
    <property type="term" value="F:metal ion binding"/>
    <property type="evidence" value="ECO:0007669"/>
    <property type="project" value="UniProtKB-KW"/>
</dbReference>
<dbReference type="GO" id="GO:0044715">
    <property type="term" value="F:8-oxo-dGDP phosphatase activity"/>
    <property type="evidence" value="ECO:0007669"/>
    <property type="project" value="TreeGrafter"/>
</dbReference>
<evidence type="ECO:0000256" key="16">
    <source>
        <dbReference type="ARBA" id="ARBA00042798"/>
    </source>
</evidence>
<evidence type="ECO:0000256" key="2">
    <source>
        <dbReference type="ARBA" id="ARBA00005582"/>
    </source>
</evidence>
<keyword evidence="9" id="KW-0234">DNA repair</keyword>
<dbReference type="Proteomes" id="UP000194161">
    <property type="component" value="Chromosome"/>
</dbReference>
<dbReference type="PRINTS" id="PR00502">
    <property type="entry name" value="NUDIXFAMILY"/>
</dbReference>
<evidence type="ECO:0000256" key="6">
    <source>
        <dbReference type="ARBA" id="ARBA00022763"/>
    </source>
</evidence>
<sequence>MSEPRGTDKIIDVAAGLILRPDGQLLLGQRPEGKPWSGWWELPGGKLEPGETVLQALARELHEEIGIRVTEAWPWVTYVHAYPHTTVRLAFCQVTGWEGEPRSLENQRLQWVDPAHAGVVGDLLPATLPPLRWLQLPTTYAISAIGSPDALPAYLARLDAALAAGLKLVQLREPQWPDGAAAASLHQAMQAVLARCRAAGARLLVNSAHPDAWWREADGVHLRAADAAALHARPELPSGALVGVSAHDNAEVLRARMLDADFAVLGPVLATATHPGQPGIGWAAFTAGIRDAGLPVYALGGQSEQTRNEARRHGAHGIAGIRGLV</sequence>
<dbReference type="GO" id="GO:0035539">
    <property type="term" value="F:8-oxo-7,8-dihydrodeoxyguanosine triphosphate pyrophosphatase activity"/>
    <property type="evidence" value="ECO:0007669"/>
    <property type="project" value="UniProtKB-EC"/>
</dbReference>
<dbReference type="NCBIfam" id="NF006530">
    <property type="entry name" value="PRK08999.1"/>
    <property type="match status" value="1"/>
</dbReference>
<dbReference type="InterPro" id="IPR036206">
    <property type="entry name" value="ThiamineP_synth_sf"/>
</dbReference>
<dbReference type="PANTHER" id="PTHR47707">
    <property type="entry name" value="8-OXO-DGTP DIPHOSPHATASE"/>
    <property type="match status" value="1"/>
</dbReference>
<feature type="domain" description="Nudix hydrolase" evidence="18">
    <location>
        <begin position="9"/>
        <end position="136"/>
    </location>
</feature>
<evidence type="ECO:0000313" key="20">
    <source>
        <dbReference type="Proteomes" id="UP000194161"/>
    </source>
</evidence>
<dbReference type="InterPro" id="IPR000086">
    <property type="entry name" value="NUDIX_hydrolase_dom"/>
</dbReference>
<evidence type="ECO:0000256" key="15">
    <source>
        <dbReference type="ARBA" id="ARBA00041979"/>
    </source>
</evidence>
<comment type="similarity">
    <text evidence="2 17">Belongs to the Nudix hydrolase family.</text>
</comment>
<dbReference type="GO" id="GO:0006260">
    <property type="term" value="P:DNA replication"/>
    <property type="evidence" value="ECO:0007669"/>
    <property type="project" value="UniProtKB-KW"/>
</dbReference>
<accession>A0A1W6ZH67</accession>
<evidence type="ECO:0000256" key="7">
    <source>
        <dbReference type="ARBA" id="ARBA00022801"/>
    </source>
</evidence>
<protein>
    <recommendedName>
        <fullName evidence="13">8-oxo-dGTP diphosphatase</fullName>
        <ecNumber evidence="12">3.6.1.55</ecNumber>
    </recommendedName>
    <alternativeName>
        <fullName evidence="16">7,8-dihydro-8-oxoguanine-triphosphatase</fullName>
    </alternativeName>
    <alternativeName>
        <fullName evidence="15">Mutator protein MutT</fullName>
    </alternativeName>
    <alternativeName>
        <fullName evidence="14">dGTP pyrophosphohydrolase</fullName>
    </alternativeName>
</protein>
<organism evidence="19 20">
    <name type="scientific">Bordetella genomosp. 13</name>
    <dbReference type="NCBI Taxonomy" id="463040"/>
    <lineage>
        <taxon>Bacteria</taxon>
        <taxon>Pseudomonadati</taxon>
        <taxon>Pseudomonadota</taxon>
        <taxon>Betaproteobacteria</taxon>
        <taxon>Burkholderiales</taxon>
        <taxon>Alcaligenaceae</taxon>
        <taxon>Bordetella</taxon>
    </lineage>
</organism>
<evidence type="ECO:0000256" key="5">
    <source>
        <dbReference type="ARBA" id="ARBA00022723"/>
    </source>
</evidence>
<dbReference type="InterPro" id="IPR013785">
    <property type="entry name" value="Aldolase_TIM"/>
</dbReference>
<dbReference type="Gene3D" id="3.20.20.70">
    <property type="entry name" value="Aldolase class I"/>
    <property type="match status" value="1"/>
</dbReference>
<dbReference type="RefSeq" id="WP_086080308.1">
    <property type="nucleotide sequence ID" value="NZ_CP021111.1"/>
</dbReference>
<evidence type="ECO:0000256" key="13">
    <source>
        <dbReference type="ARBA" id="ARBA00040794"/>
    </source>
</evidence>
<keyword evidence="20" id="KW-1185">Reference proteome</keyword>
<gene>
    <name evidence="19" type="ORF">CAL15_21205</name>
</gene>
<dbReference type="GO" id="GO:0008413">
    <property type="term" value="F:8-oxo-7,8-dihydroguanosine triphosphate pyrophosphatase activity"/>
    <property type="evidence" value="ECO:0007669"/>
    <property type="project" value="TreeGrafter"/>
</dbReference>
<evidence type="ECO:0000256" key="11">
    <source>
        <dbReference type="ARBA" id="ARBA00036904"/>
    </source>
</evidence>
<dbReference type="InterPro" id="IPR015797">
    <property type="entry name" value="NUDIX_hydrolase-like_dom_sf"/>
</dbReference>
<dbReference type="Gene3D" id="3.90.79.10">
    <property type="entry name" value="Nucleoside Triphosphate Pyrophosphohydrolase"/>
    <property type="match status" value="1"/>
</dbReference>
<dbReference type="STRING" id="463040.CAL15_21205"/>
<dbReference type="GO" id="GO:0009228">
    <property type="term" value="P:thiamine biosynthetic process"/>
    <property type="evidence" value="ECO:0007669"/>
    <property type="project" value="UniProtKB-KW"/>
</dbReference>
<dbReference type="PROSITE" id="PS00893">
    <property type="entry name" value="NUDIX_BOX"/>
    <property type="match status" value="1"/>
</dbReference>
<evidence type="ECO:0000256" key="4">
    <source>
        <dbReference type="ARBA" id="ARBA00022705"/>
    </source>
</evidence>
<dbReference type="CDD" id="cd00564">
    <property type="entry name" value="TMP_TenI"/>
    <property type="match status" value="1"/>
</dbReference>
<evidence type="ECO:0000256" key="10">
    <source>
        <dbReference type="ARBA" id="ARBA00035861"/>
    </source>
</evidence>
<dbReference type="CDD" id="cd03425">
    <property type="entry name" value="NUDIX_MutT_NudA_like"/>
    <property type="match status" value="1"/>
</dbReference>
<keyword evidence="4" id="KW-0235">DNA replication</keyword>
<dbReference type="SUPFAM" id="SSF51391">
    <property type="entry name" value="Thiamin phosphate synthase"/>
    <property type="match status" value="1"/>
</dbReference>
<evidence type="ECO:0000256" key="8">
    <source>
        <dbReference type="ARBA" id="ARBA00022842"/>
    </source>
</evidence>
<keyword evidence="5" id="KW-0479">Metal-binding</keyword>
<comment type="catalytic activity">
    <reaction evidence="10">
        <text>8-oxo-dGTP + H2O = 8-oxo-dGMP + diphosphate + H(+)</text>
        <dbReference type="Rhea" id="RHEA:31575"/>
        <dbReference type="ChEBI" id="CHEBI:15377"/>
        <dbReference type="ChEBI" id="CHEBI:15378"/>
        <dbReference type="ChEBI" id="CHEBI:33019"/>
        <dbReference type="ChEBI" id="CHEBI:63224"/>
        <dbReference type="ChEBI" id="CHEBI:77896"/>
        <dbReference type="EC" id="3.6.1.55"/>
    </reaction>
</comment>
<dbReference type="Pfam" id="PF02581">
    <property type="entry name" value="TMP-TENI"/>
    <property type="match status" value="1"/>
</dbReference>
<dbReference type="GO" id="GO:0006281">
    <property type="term" value="P:DNA repair"/>
    <property type="evidence" value="ECO:0007669"/>
    <property type="project" value="UniProtKB-KW"/>
</dbReference>
<keyword evidence="6" id="KW-0227">DNA damage</keyword>
<keyword evidence="3" id="KW-0515">Mutator protein</keyword>
<name>A0A1W6ZH67_9BORD</name>
<evidence type="ECO:0000256" key="14">
    <source>
        <dbReference type="ARBA" id="ARBA00041592"/>
    </source>
</evidence>
<keyword evidence="7 17" id="KW-0378">Hydrolase</keyword>
<dbReference type="PANTHER" id="PTHR47707:SF1">
    <property type="entry name" value="NUDIX HYDROLASE FAMILY PROTEIN"/>
    <property type="match status" value="1"/>
</dbReference>
<proteinExistence type="inferred from homology"/>
<dbReference type="OrthoDB" id="9810648at2"/>
<comment type="cofactor">
    <cofactor evidence="1">
        <name>Mg(2+)</name>
        <dbReference type="ChEBI" id="CHEBI:18420"/>
    </cofactor>
</comment>
<evidence type="ECO:0000256" key="12">
    <source>
        <dbReference type="ARBA" id="ARBA00038905"/>
    </source>
</evidence>
<dbReference type="InterPro" id="IPR047127">
    <property type="entry name" value="MutT-like"/>
</dbReference>
<evidence type="ECO:0000313" key="19">
    <source>
        <dbReference type="EMBL" id="ARP96661.1"/>
    </source>
</evidence>
<dbReference type="PROSITE" id="PS51462">
    <property type="entry name" value="NUDIX"/>
    <property type="match status" value="1"/>
</dbReference>
<dbReference type="GO" id="GO:0044716">
    <property type="term" value="F:8-oxo-GDP phosphatase activity"/>
    <property type="evidence" value="ECO:0007669"/>
    <property type="project" value="TreeGrafter"/>
</dbReference>
<comment type="catalytic activity">
    <reaction evidence="11">
        <text>8-oxo-GTP + H2O = 8-oxo-GMP + diphosphate + H(+)</text>
        <dbReference type="Rhea" id="RHEA:67616"/>
        <dbReference type="ChEBI" id="CHEBI:15377"/>
        <dbReference type="ChEBI" id="CHEBI:15378"/>
        <dbReference type="ChEBI" id="CHEBI:33019"/>
        <dbReference type="ChEBI" id="CHEBI:143553"/>
        <dbReference type="ChEBI" id="CHEBI:145694"/>
    </reaction>
</comment>
<dbReference type="KEGG" id="bgm:CAL15_21205"/>
<dbReference type="Pfam" id="PF00293">
    <property type="entry name" value="NUDIX"/>
    <property type="match status" value="1"/>
</dbReference>
<dbReference type="AlphaFoldDB" id="A0A1W6ZH67"/>
<dbReference type="SUPFAM" id="SSF55811">
    <property type="entry name" value="Nudix"/>
    <property type="match status" value="1"/>
</dbReference>
<dbReference type="EC" id="3.6.1.55" evidence="12"/>
<evidence type="ECO:0000259" key="18">
    <source>
        <dbReference type="PROSITE" id="PS51462"/>
    </source>
</evidence>
<evidence type="ECO:0000256" key="1">
    <source>
        <dbReference type="ARBA" id="ARBA00001946"/>
    </source>
</evidence>
<dbReference type="InterPro" id="IPR020476">
    <property type="entry name" value="Nudix_hydrolase"/>
</dbReference>
<evidence type="ECO:0000256" key="17">
    <source>
        <dbReference type="RuleBase" id="RU003476"/>
    </source>
</evidence>
<reference evidence="19 20" key="1">
    <citation type="submission" date="2017-05" db="EMBL/GenBank/DDBJ databases">
        <title>Complete and WGS of Bordetella genogroups.</title>
        <authorList>
            <person name="Spilker T."/>
            <person name="LiPuma J."/>
        </authorList>
    </citation>
    <scope>NUCLEOTIDE SEQUENCE [LARGE SCALE GENOMIC DNA]</scope>
    <source>
        <strain evidence="19 20">AU7206</strain>
    </source>
</reference>
<keyword evidence="8" id="KW-0460">Magnesium</keyword>
<dbReference type="EMBL" id="CP021111">
    <property type="protein sequence ID" value="ARP96661.1"/>
    <property type="molecule type" value="Genomic_DNA"/>
</dbReference>
<evidence type="ECO:0000256" key="3">
    <source>
        <dbReference type="ARBA" id="ARBA00022457"/>
    </source>
</evidence>
<dbReference type="InterPro" id="IPR022998">
    <property type="entry name" value="ThiamineP_synth_TenI"/>
</dbReference>